<feature type="compositionally biased region" description="Basic residues" evidence="3">
    <location>
        <begin position="12"/>
        <end position="49"/>
    </location>
</feature>
<keyword evidence="1" id="KW-0694">RNA-binding</keyword>
<feature type="compositionally biased region" description="Basic and acidic residues" evidence="3">
    <location>
        <begin position="107"/>
        <end position="118"/>
    </location>
</feature>
<dbReference type="SMART" id="SM00322">
    <property type="entry name" value="KH"/>
    <property type="match status" value="1"/>
</dbReference>
<sequence length="451" mass="51460">MGTGERLDRSPQHHSRKRSRSNSRDRKSSKHRHRDHRRSRSRDRHRHKSPVSSHSAATDSALEQQKQRQAKLAAWRKQQEAAAPVQGSAEPKLQHDRDVVTQDEAEQDKQRQRQEKLAAWRQQQQQVKQDRPMEAPDAKAATELEAKPDVWMPWEEDLPSASHPPVPKKEPDAAVGQPPAQPARPPQPSVQEPAEAGEEEDPLDAFMAAEIIPEVKEREKEEQQRRADEKRKLAKQLANGVVPRLKDLVGDSDSEPEPDAVVHVPINKVKLVVGPGGEKIKQIQRKSKCQLQIRKEEAELNTAFGTSSIQAKVQALKDHKNPEGKTTAIMLFGNARECEVAQAMIEEAIDNREQKAKQRAKEYERKREAKWRNRQIYHMRHTRDYEALGVPVGASKADVKRAFKKMAVEWHPDKHPEDPEGAKVKFQEISRAFNSLMTTDEDEIIQQLGHK</sequence>
<dbReference type="EMBL" id="JALJOQ010000263">
    <property type="protein sequence ID" value="KAK9786796.1"/>
    <property type="molecule type" value="Genomic_DNA"/>
</dbReference>
<gene>
    <name evidence="5" type="ORF">WJX73_002245</name>
</gene>
<comment type="caution">
    <text evidence="5">The sequence shown here is derived from an EMBL/GenBank/DDBJ whole genome shotgun (WGS) entry which is preliminary data.</text>
</comment>
<keyword evidence="6" id="KW-1185">Reference proteome</keyword>
<evidence type="ECO:0000313" key="5">
    <source>
        <dbReference type="EMBL" id="KAK9786796.1"/>
    </source>
</evidence>
<dbReference type="Pfam" id="PF00013">
    <property type="entry name" value="KH_1"/>
    <property type="match status" value="1"/>
</dbReference>
<dbReference type="GO" id="GO:0003723">
    <property type="term" value="F:RNA binding"/>
    <property type="evidence" value="ECO:0007669"/>
    <property type="project" value="UniProtKB-UniRule"/>
</dbReference>
<feature type="compositionally biased region" description="Basic and acidic residues" evidence="3">
    <location>
        <begin position="213"/>
        <end position="231"/>
    </location>
</feature>
<name>A0AAW1NHE4_9CHLO</name>
<organism evidence="5 6">
    <name type="scientific">Symbiochloris irregularis</name>
    <dbReference type="NCBI Taxonomy" id="706552"/>
    <lineage>
        <taxon>Eukaryota</taxon>
        <taxon>Viridiplantae</taxon>
        <taxon>Chlorophyta</taxon>
        <taxon>core chlorophytes</taxon>
        <taxon>Trebouxiophyceae</taxon>
        <taxon>Trebouxiales</taxon>
        <taxon>Trebouxiaceae</taxon>
        <taxon>Symbiochloris</taxon>
    </lineage>
</organism>
<feature type="compositionally biased region" description="Basic and acidic residues" evidence="3">
    <location>
        <begin position="1"/>
        <end position="11"/>
    </location>
</feature>
<feature type="domain" description="J" evidence="4">
    <location>
        <begin position="383"/>
        <end position="449"/>
    </location>
</feature>
<evidence type="ECO:0000259" key="4">
    <source>
        <dbReference type="PROSITE" id="PS50076"/>
    </source>
</evidence>
<evidence type="ECO:0000256" key="1">
    <source>
        <dbReference type="PROSITE-ProRule" id="PRU00117"/>
    </source>
</evidence>
<dbReference type="Gene3D" id="3.30.1370.10">
    <property type="entry name" value="K Homology domain, type 1"/>
    <property type="match status" value="1"/>
</dbReference>
<dbReference type="Proteomes" id="UP001465755">
    <property type="component" value="Unassembled WGS sequence"/>
</dbReference>
<dbReference type="Pfam" id="PF00226">
    <property type="entry name" value="DnaJ"/>
    <property type="match status" value="1"/>
</dbReference>
<dbReference type="SUPFAM" id="SSF54791">
    <property type="entry name" value="Eukaryotic type KH-domain (KH-domain type I)"/>
    <property type="match status" value="1"/>
</dbReference>
<dbReference type="SUPFAM" id="SSF46565">
    <property type="entry name" value="Chaperone J-domain"/>
    <property type="match status" value="1"/>
</dbReference>
<dbReference type="InterPro" id="IPR036612">
    <property type="entry name" value="KH_dom_type_1_sf"/>
</dbReference>
<evidence type="ECO:0000256" key="3">
    <source>
        <dbReference type="SAM" id="MobiDB-lite"/>
    </source>
</evidence>
<dbReference type="InterPro" id="IPR004087">
    <property type="entry name" value="KH_dom"/>
</dbReference>
<evidence type="ECO:0000313" key="6">
    <source>
        <dbReference type="Proteomes" id="UP001465755"/>
    </source>
</evidence>
<dbReference type="CDD" id="cd00105">
    <property type="entry name" value="KH-I"/>
    <property type="match status" value="1"/>
</dbReference>
<accession>A0AAW1NHE4</accession>
<dbReference type="AlphaFoldDB" id="A0AAW1NHE4"/>
<dbReference type="InterPro" id="IPR036869">
    <property type="entry name" value="J_dom_sf"/>
</dbReference>
<keyword evidence="2" id="KW-0175">Coiled coil</keyword>
<dbReference type="Gene3D" id="1.10.287.110">
    <property type="entry name" value="DnaJ domain"/>
    <property type="match status" value="1"/>
</dbReference>
<feature type="compositionally biased region" description="Pro residues" evidence="3">
    <location>
        <begin position="179"/>
        <end position="188"/>
    </location>
</feature>
<proteinExistence type="predicted"/>
<reference evidence="5 6" key="1">
    <citation type="journal article" date="2024" name="Nat. Commun.">
        <title>Phylogenomics reveals the evolutionary origins of lichenization in chlorophyte algae.</title>
        <authorList>
            <person name="Puginier C."/>
            <person name="Libourel C."/>
            <person name="Otte J."/>
            <person name="Skaloud P."/>
            <person name="Haon M."/>
            <person name="Grisel S."/>
            <person name="Petersen M."/>
            <person name="Berrin J.G."/>
            <person name="Delaux P.M."/>
            <person name="Dal Grande F."/>
            <person name="Keller J."/>
        </authorList>
    </citation>
    <scope>NUCLEOTIDE SEQUENCE [LARGE SCALE GENOMIC DNA]</scope>
    <source>
        <strain evidence="5 6">SAG 2036</strain>
    </source>
</reference>
<dbReference type="PANTHER" id="PTHR24074">
    <property type="entry name" value="CO-CHAPERONE PROTEIN DJLA"/>
    <property type="match status" value="1"/>
</dbReference>
<dbReference type="InterPro" id="IPR004088">
    <property type="entry name" value="KH_dom_type_1"/>
</dbReference>
<feature type="coiled-coil region" evidence="2">
    <location>
        <begin position="338"/>
        <end position="366"/>
    </location>
</feature>
<dbReference type="PRINTS" id="PR00625">
    <property type="entry name" value="JDOMAIN"/>
</dbReference>
<feature type="region of interest" description="Disordered" evidence="3">
    <location>
        <begin position="1"/>
        <end position="235"/>
    </location>
</feature>
<dbReference type="PROSITE" id="PS50084">
    <property type="entry name" value="KH_TYPE_1"/>
    <property type="match status" value="1"/>
</dbReference>
<dbReference type="InterPro" id="IPR001623">
    <property type="entry name" value="DnaJ_domain"/>
</dbReference>
<dbReference type="CDD" id="cd06257">
    <property type="entry name" value="DnaJ"/>
    <property type="match status" value="1"/>
</dbReference>
<feature type="compositionally biased region" description="Basic and acidic residues" evidence="3">
    <location>
        <begin position="128"/>
        <end position="148"/>
    </location>
</feature>
<dbReference type="SMART" id="SM00271">
    <property type="entry name" value="DnaJ"/>
    <property type="match status" value="1"/>
</dbReference>
<dbReference type="InterPro" id="IPR050817">
    <property type="entry name" value="DjlA_DnaK_co-chaperone"/>
</dbReference>
<dbReference type="PROSITE" id="PS50076">
    <property type="entry name" value="DNAJ_2"/>
    <property type="match status" value="1"/>
</dbReference>
<feature type="compositionally biased region" description="Polar residues" evidence="3">
    <location>
        <begin position="50"/>
        <end position="64"/>
    </location>
</feature>
<evidence type="ECO:0000256" key="2">
    <source>
        <dbReference type="SAM" id="Coils"/>
    </source>
</evidence>
<protein>
    <recommendedName>
        <fullName evidence="4">J domain-containing protein</fullName>
    </recommendedName>
</protein>